<dbReference type="EMBL" id="MCBS01019014">
    <property type="protein sequence ID" value="RKF80747.1"/>
    <property type="molecule type" value="Genomic_DNA"/>
</dbReference>
<name>A0A420J1Q1_9PEZI</name>
<feature type="region of interest" description="Disordered" evidence="1">
    <location>
        <begin position="1"/>
        <end position="21"/>
    </location>
</feature>
<dbReference type="AlphaFoldDB" id="A0A420J1Q1"/>
<evidence type="ECO:0000313" key="2">
    <source>
        <dbReference type="EMBL" id="RKF80747.1"/>
    </source>
</evidence>
<evidence type="ECO:0000256" key="1">
    <source>
        <dbReference type="SAM" id="MobiDB-lite"/>
    </source>
</evidence>
<protein>
    <submittedName>
        <fullName evidence="2">Uncharacterized protein</fullName>
    </submittedName>
</protein>
<accession>A0A420J1Q1</accession>
<evidence type="ECO:0000313" key="3">
    <source>
        <dbReference type="Proteomes" id="UP000285326"/>
    </source>
</evidence>
<proteinExistence type="predicted"/>
<gene>
    <name evidence="2" type="ORF">GcM1_190021</name>
</gene>
<sequence>MTESNTHLLTHRNKYEDPETNFPASQFTLNRYGIDTFHGIMPDTGAAKVCSAREAQFHALMKEDPKTYFDINTADRPG</sequence>
<comment type="caution">
    <text evidence="2">The sequence shown here is derived from an EMBL/GenBank/DDBJ whole genome shotgun (WGS) entry which is preliminary data.</text>
</comment>
<organism evidence="2 3">
    <name type="scientific">Golovinomyces cichoracearum</name>
    <dbReference type="NCBI Taxonomy" id="62708"/>
    <lineage>
        <taxon>Eukaryota</taxon>
        <taxon>Fungi</taxon>
        <taxon>Dikarya</taxon>
        <taxon>Ascomycota</taxon>
        <taxon>Pezizomycotina</taxon>
        <taxon>Leotiomycetes</taxon>
        <taxon>Erysiphales</taxon>
        <taxon>Erysiphaceae</taxon>
        <taxon>Golovinomyces</taxon>
    </lineage>
</organism>
<reference evidence="2 3" key="1">
    <citation type="journal article" date="2018" name="BMC Genomics">
        <title>Comparative genome analyses reveal sequence features reflecting distinct modes of host-adaptation between dicot and monocot powdery mildew.</title>
        <authorList>
            <person name="Wu Y."/>
            <person name="Ma X."/>
            <person name="Pan Z."/>
            <person name="Kale S.D."/>
            <person name="Song Y."/>
            <person name="King H."/>
            <person name="Zhang Q."/>
            <person name="Presley C."/>
            <person name="Deng X."/>
            <person name="Wei C.I."/>
            <person name="Xiao S."/>
        </authorList>
    </citation>
    <scope>NUCLEOTIDE SEQUENCE [LARGE SCALE GENOMIC DNA]</scope>
    <source>
        <strain evidence="2">UMSG1</strain>
    </source>
</reference>
<dbReference type="Proteomes" id="UP000285326">
    <property type="component" value="Unassembled WGS sequence"/>
</dbReference>